<feature type="non-terminal residue" evidence="2">
    <location>
        <position position="160"/>
    </location>
</feature>
<evidence type="ECO:0000313" key="3">
    <source>
        <dbReference type="Proteomes" id="UP001162483"/>
    </source>
</evidence>
<dbReference type="Proteomes" id="UP001162483">
    <property type="component" value="Unassembled WGS sequence"/>
</dbReference>
<comment type="caution">
    <text evidence="2">The sequence shown here is derived from an EMBL/GenBank/DDBJ whole genome shotgun (WGS) entry which is preliminary data.</text>
</comment>
<evidence type="ECO:0000313" key="2">
    <source>
        <dbReference type="EMBL" id="CAI9555056.1"/>
    </source>
</evidence>
<protein>
    <submittedName>
        <fullName evidence="2">Uncharacterized protein</fullName>
    </submittedName>
</protein>
<gene>
    <name evidence="2" type="ORF">SPARVUS_LOCUS4318405</name>
</gene>
<reference evidence="2" key="1">
    <citation type="submission" date="2023-05" db="EMBL/GenBank/DDBJ databases">
        <authorList>
            <person name="Stuckert A."/>
        </authorList>
    </citation>
    <scope>NUCLEOTIDE SEQUENCE</scope>
</reference>
<evidence type="ECO:0000256" key="1">
    <source>
        <dbReference type="SAM" id="MobiDB-lite"/>
    </source>
</evidence>
<organism evidence="2 3">
    <name type="scientific">Staurois parvus</name>
    <dbReference type="NCBI Taxonomy" id="386267"/>
    <lineage>
        <taxon>Eukaryota</taxon>
        <taxon>Metazoa</taxon>
        <taxon>Chordata</taxon>
        <taxon>Craniata</taxon>
        <taxon>Vertebrata</taxon>
        <taxon>Euteleostomi</taxon>
        <taxon>Amphibia</taxon>
        <taxon>Batrachia</taxon>
        <taxon>Anura</taxon>
        <taxon>Neobatrachia</taxon>
        <taxon>Ranoidea</taxon>
        <taxon>Ranidae</taxon>
        <taxon>Staurois</taxon>
    </lineage>
</organism>
<keyword evidence="3" id="KW-1185">Reference proteome</keyword>
<proteinExistence type="predicted"/>
<sequence length="160" mass="18039">MMAPMRMEEDRSHMTEKILNLTLEIIYLLTGEDYVVKKKSSGEPISGGWSRTQSLTMVPPSHSLIPEREQKTQKILEVTKKMMELLTGEVPIRCQGVTVYFSMEGVGVFRRTQGSLQGRHDGQSAAPHITGWIQSWEPTREMSPSSVFPGFHTGRSHHPS</sequence>
<dbReference type="EMBL" id="CATNWA010007892">
    <property type="protein sequence ID" value="CAI9555056.1"/>
    <property type="molecule type" value="Genomic_DNA"/>
</dbReference>
<accession>A0ABN9C4X5</accession>
<feature type="region of interest" description="Disordered" evidence="1">
    <location>
        <begin position="140"/>
        <end position="160"/>
    </location>
</feature>
<name>A0ABN9C4X5_9NEOB</name>